<reference evidence="4" key="1">
    <citation type="submission" date="2021-02" db="EMBL/GenBank/DDBJ databases">
        <title>Genome sequence Cadophora malorum strain M34.</title>
        <authorList>
            <person name="Stefanovic E."/>
            <person name="Vu D."/>
            <person name="Scully C."/>
            <person name="Dijksterhuis J."/>
            <person name="Roader J."/>
            <person name="Houbraken J."/>
        </authorList>
    </citation>
    <scope>NUCLEOTIDE SEQUENCE</scope>
    <source>
        <strain evidence="4">M34</strain>
    </source>
</reference>
<keyword evidence="5" id="KW-1185">Reference proteome</keyword>
<organism evidence="4 5">
    <name type="scientific">Cadophora malorum</name>
    <dbReference type="NCBI Taxonomy" id="108018"/>
    <lineage>
        <taxon>Eukaryota</taxon>
        <taxon>Fungi</taxon>
        <taxon>Dikarya</taxon>
        <taxon>Ascomycota</taxon>
        <taxon>Pezizomycotina</taxon>
        <taxon>Leotiomycetes</taxon>
        <taxon>Helotiales</taxon>
        <taxon>Ploettnerulaceae</taxon>
        <taxon>Cadophora</taxon>
    </lineage>
</organism>
<dbReference type="PANTHER" id="PTHR36845">
    <property type="entry name" value="HYDROLASE, PUTATIVE (AFU_ORTHOLOGUE AFUA_7G05090)-RELATED"/>
    <property type="match status" value="1"/>
</dbReference>
<dbReference type="InterPro" id="IPR012341">
    <property type="entry name" value="6hp_glycosidase-like_sf"/>
</dbReference>
<evidence type="ECO:0000256" key="2">
    <source>
        <dbReference type="ARBA" id="ARBA00038358"/>
    </source>
</evidence>
<evidence type="ECO:0000256" key="1">
    <source>
        <dbReference type="ARBA" id="ARBA00022801"/>
    </source>
</evidence>
<gene>
    <name evidence="4" type="ORF">IFR04_002248</name>
</gene>
<dbReference type="InterPro" id="IPR052369">
    <property type="entry name" value="UG_Glycosaminoglycan_Hydrolase"/>
</dbReference>
<dbReference type="Proteomes" id="UP000664132">
    <property type="component" value="Unassembled WGS sequence"/>
</dbReference>
<feature type="compositionally biased region" description="Low complexity" evidence="3">
    <location>
        <begin position="1"/>
        <end position="17"/>
    </location>
</feature>
<sequence>MSTALHPAPLPSPSHSLHQSKKRSRDSLGVNGNTGSESASKERKLTSSTSSNNTLTNGASPQTLPELDLSSPSLRQNLSNLYSESVSAKIWGVAERALDKSAPPTLYPEYTKPGSTKYVYREADFWTSGFFPGSLYLLLERQRKFGHLLEPSPYDGGLQLPHGVQLEYACKWWTTNLHKNALVTGTHDLGFMISPWARKAWELEHDTRAYDTCITAAKTLGARFNEKVQALRSWDTCVTKRYSFTDPSKDFLVIIDNMLNLDLLFWASLELRSPSLRAAAIAHARTTQTHHIRADSSTYHVVNFNQSTGTPKEFLTNQGYSDDSCWSRGQAWAITGFAETYRWTRDISFLETSRRCADYFLAHLPEGGVPYWDFSAPVEENMPTDTSAAMVAVYGMLLLHEALASLGEKSTYLNGALYILQAVLKSKMAPEAAFRTQEIRVPTVETEVSVESGPLEVDMGGGEETILVGATINNYRFAPRRWADHGLVYADYFFLLVGNKLLEMGIGGQTDY</sequence>
<feature type="compositionally biased region" description="Low complexity" evidence="3">
    <location>
        <begin position="46"/>
        <end position="57"/>
    </location>
</feature>
<evidence type="ECO:0000313" key="5">
    <source>
        <dbReference type="Proteomes" id="UP000664132"/>
    </source>
</evidence>
<dbReference type="AlphaFoldDB" id="A0A8H8BUW2"/>
<evidence type="ECO:0000256" key="3">
    <source>
        <dbReference type="SAM" id="MobiDB-lite"/>
    </source>
</evidence>
<evidence type="ECO:0000313" key="4">
    <source>
        <dbReference type="EMBL" id="KAG4424538.1"/>
    </source>
</evidence>
<dbReference type="OrthoDB" id="2317065at2759"/>
<proteinExistence type="inferred from homology"/>
<feature type="region of interest" description="Disordered" evidence="3">
    <location>
        <begin position="1"/>
        <end position="70"/>
    </location>
</feature>
<keyword evidence="1" id="KW-0378">Hydrolase</keyword>
<dbReference type="GO" id="GO:0052757">
    <property type="term" value="F:chondroitin hydrolase activity"/>
    <property type="evidence" value="ECO:0007669"/>
    <property type="project" value="TreeGrafter"/>
</dbReference>
<dbReference type="EMBL" id="JAFJYH010000019">
    <property type="protein sequence ID" value="KAG4424538.1"/>
    <property type="molecule type" value="Genomic_DNA"/>
</dbReference>
<dbReference type="InterPro" id="IPR008928">
    <property type="entry name" value="6-hairpin_glycosidase_sf"/>
</dbReference>
<dbReference type="SUPFAM" id="SSF48208">
    <property type="entry name" value="Six-hairpin glycosidases"/>
    <property type="match status" value="1"/>
</dbReference>
<name>A0A8H8BUW2_9HELO</name>
<dbReference type="Gene3D" id="1.50.10.10">
    <property type="match status" value="1"/>
</dbReference>
<dbReference type="PANTHER" id="PTHR36845:SF1">
    <property type="entry name" value="HYDROLASE, PUTATIVE (AFU_ORTHOLOGUE AFUA_7G05090)-RELATED"/>
    <property type="match status" value="1"/>
</dbReference>
<protein>
    <recommendedName>
        <fullName evidence="6">Glycoside hydrolase family 88 protein</fullName>
    </recommendedName>
</protein>
<evidence type="ECO:0008006" key="6">
    <source>
        <dbReference type="Google" id="ProtNLM"/>
    </source>
</evidence>
<comment type="caution">
    <text evidence="4">The sequence shown here is derived from an EMBL/GenBank/DDBJ whole genome shotgun (WGS) entry which is preliminary data.</text>
</comment>
<accession>A0A8H8BUW2</accession>
<comment type="similarity">
    <text evidence="2">Belongs to the glycosyl hydrolase 88 family.</text>
</comment>
<dbReference type="GO" id="GO:0000272">
    <property type="term" value="P:polysaccharide catabolic process"/>
    <property type="evidence" value="ECO:0007669"/>
    <property type="project" value="TreeGrafter"/>
</dbReference>